<accession>A0A0D1BRL1</accession>
<dbReference type="AlphaFoldDB" id="A0A0D1BRL1"/>
<feature type="transmembrane region" description="Helical" evidence="1">
    <location>
        <begin position="53"/>
        <end position="71"/>
    </location>
</feature>
<sequence>MGRIIKFEMKKMLLRLGVIIPWILVALLSTILLNTAGNDVVEIYSSVFDKSYGIAPLIGLLTFTIVSGSYTKEYDNNMVGLINSTENGKKNIVKAKAIAAGISVSIVNLSIVLIIYLSALRKTGGKGLELPLKSLWYFGNSGSSIKVYQMMIIMILTIIIGSFIFAQIGLFLSSISKSAVIPFIFGGLIMGIPYLLEGFLIRAGNNGSILPYTPLWGMYSCQIVRYKASMGMALGTLAIIFVIVMTVLSKASNKAFSK</sequence>
<feature type="transmembrane region" description="Helical" evidence="1">
    <location>
        <begin position="12"/>
        <end position="33"/>
    </location>
</feature>
<evidence type="ECO:0000256" key="1">
    <source>
        <dbReference type="SAM" id="Phobius"/>
    </source>
</evidence>
<dbReference type="PATRIC" id="fig|1379739.3.peg.1311"/>
<feature type="transmembrane region" description="Helical" evidence="1">
    <location>
        <begin position="228"/>
        <end position="248"/>
    </location>
</feature>
<evidence type="ECO:0000313" key="2">
    <source>
        <dbReference type="EMBL" id="KIS22955.1"/>
    </source>
</evidence>
<feature type="transmembrane region" description="Helical" evidence="1">
    <location>
        <begin position="97"/>
        <end position="119"/>
    </location>
</feature>
<feature type="transmembrane region" description="Helical" evidence="1">
    <location>
        <begin position="179"/>
        <end position="196"/>
    </location>
</feature>
<evidence type="ECO:0000313" key="3">
    <source>
        <dbReference type="Proteomes" id="UP000032250"/>
    </source>
</evidence>
<dbReference type="OrthoDB" id="1706121at2"/>
<comment type="caution">
    <text evidence="2">The sequence shown here is derived from an EMBL/GenBank/DDBJ whole genome shotgun (WGS) entry which is preliminary data.</text>
</comment>
<organism evidence="2 3">
    <name type="scientific">Clostridium botulinum B2 450</name>
    <dbReference type="NCBI Taxonomy" id="1379739"/>
    <lineage>
        <taxon>Bacteria</taxon>
        <taxon>Bacillati</taxon>
        <taxon>Bacillota</taxon>
        <taxon>Clostridia</taxon>
        <taxon>Eubacteriales</taxon>
        <taxon>Clostridiaceae</taxon>
        <taxon>Clostridium</taxon>
    </lineage>
</organism>
<dbReference type="HOGENOM" id="CLU_1080534_0_0_9"/>
<keyword evidence="1" id="KW-0472">Membrane</keyword>
<keyword evidence="1" id="KW-0812">Transmembrane</keyword>
<feature type="transmembrane region" description="Helical" evidence="1">
    <location>
        <begin position="147"/>
        <end position="172"/>
    </location>
</feature>
<dbReference type="EMBL" id="JXSU01000007">
    <property type="protein sequence ID" value="KIS22955.1"/>
    <property type="molecule type" value="Genomic_DNA"/>
</dbReference>
<dbReference type="RefSeq" id="WP_003489265.1">
    <property type="nucleotide sequence ID" value="NZ_JXSU01000007.1"/>
</dbReference>
<gene>
    <name evidence="2" type="ORF">N495_04940</name>
</gene>
<reference evidence="2 3" key="1">
    <citation type="submission" date="2014-06" db="EMBL/GenBank/DDBJ databases">
        <title>Genome characterization of distinct group I Clostridium botulinum lineages.</title>
        <authorList>
            <person name="Giordani F."/>
            <person name="Anselmo A."/>
            <person name="Fillo S."/>
            <person name="Palozzi A.M."/>
            <person name="Fortunato A."/>
            <person name="Gentile B."/>
            <person name="Ciammaruconi A."/>
            <person name="Anniballi F."/>
            <person name="De Medici D."/>
            <person name="Lista F."/>
        </authorList>
    </citation>
    <scope>NUCLEOTIDE SEQUENCE [LARGE SCALE GENOMIC DNA]</scope>
    <source>
        <strain evidence="2 3">B2 450</strain>
    </source>
</reference>
<keyword evidence="1" id="KW-1133">Transmembrane helix</keyword>
<name>A0A0D1BRL1_CLOBO</name>
<protein>
    <submittedName>
        <fullName evidence="2">Membrane protein</fullName>
    </submittedName>
</protein>
<proteinExistence type="predicted"/>
<dbReference type="Proteomes" id="UP000032250">
    <property type="component" value="Unassembled WGS sequence"/>
</dbReference>